<organism evidence="1 2">
    <name type="scientific">Ruminococcus flavefaciens</name>
    <dbReference type="NCBI Taxonomy" id="1265"/>
    <lineage>
        <taxon>Bacteria</taxon>
        <taxon>Bacillati</taxon>
        <taxon>Bacillota</taxon>
        <taxon>Clostridia</taxon>
        <taxon>Eubacteriales</taxon>
        <taxon>Oscillospiraceae</taxon>
        <taxon>Ruminococcus</taxon>
    </lineage>
</organism>
<dbReference type="OrthoDB" id="1825253at2"/>
<name>A0A1H6HVX1_RUMFL</name>
<dbReference type="Proteomes" id="UP000183190">
    <property type="component" value="Unassembled WGS sequence"/>
</dbReference>
<dbReference type="AlphaFoldDB" id="A0A1H6HVX1"/>
<protein>
    <submittedName>
        <fullName evidence="1">Uncharacterized protein</fullName>
    </submittedName>
</protein>
<sequence length="101" mass="11324">MRKHKKKTTLTAVFLYLLLSGGSWMFLNSYANSHNQMNEKKMIPVGITVNEDKASVEILDHHREFSLSVISPDSSSYCAAYLASPDELRAAAYIISLCIKL</sequence>
<evidence type="ECO:0000313" key="1">
    <source>
        <dbReference type="EMBL" id="SEH39231.1"/>
    </source>
</evidence>
<dbReference type="RefSeq" id="WP_074714141.1">
    <property type="nucleotide sequence ID" value="NZ_FNWV01000001.1"/>
</dbReference>
<accession>A0A1H6HVX1</accession>
<proteinExistence type="predicted"/>
<evidence type="ECO:0000313" key="2">
    <source>
        <dbReference type="Proteomes" id="UP000183190"/>
    </source>
</evidence>
<dbReference type="EMBL" id="FNWV01000001">
    <property type="protein sequence ID" value="SEH39231.1"/>
    <property type="molecule type" value="Genomic_DNA"/>
</dbReference>
<gene>
    <name evidence="1" type="ORF">SAMN02910265_00307</name>
</gene>
<reference evidence="1 2" key="1">
    <citation type="submission" date="2016-10" db="EMBL/GenBank/DDBJ databases">
        <authorList>
            <person name="de Groot N.N."/>
        </authorList>
    </citation>
    <scope>NUCLEOTIDE SEQUENCE [LARGE SCALE GENOMIC DNA]</scope>
    <source>
        <strain evidence="1 2">YAD2003</strain>
    </source>
</reference>